<evidence type="ECO:0000256" key="5">
    <source>
        <dbReference type="HAMAP-Rule" id="MF_01334"/>
    </source>
</evidence>
<dbReference type="InterPro" id="IPR037121">
    <property type="entry name" value="Ribosomal_bL25_C"/>
</dbReference>
<feature type="region of interest" description="Disordered" evidence="6">
    <location>
        <begin position="180"/>
        <end position="213"/>
    </location>
</feature>
<dbReference type="InterPro" id="IPR020057">
    <property type="entry name" value="Ribosomal_bL25_b-dom"/>
</dbReference>
<evidence type="ECO:0000256" key="6">
    <source>
        <dbReference type="SAM" id="MobiDB-lite"/>
    </source>
</evidence>
<evidence type="ECO:0000256" key="3">
    <source>
        <dbReference type="ARBA" id="ARBA00022980"/>
    </source>
</evidence>
<protein>
    <recommendedName>
        <fullName evidence="5">Large ribosomal subunit protein bL25</fullName>
    </recommendedName>
    <alternativeName>
        <fullName evidence="5">General stress protein CTC</fullName>
    </alternativeName>
</protein>
<evidence type="ECO:0000256" key="1">
    <source>
        <dbReference type="ARBA" id="ARBA00022730"/>
    </source>
</evidence>
<dbReference type="CDD" id="cd00495">
    <property type="entry name" value="Ribosomal_L25_TL5_CTC"/>
    <property type="match status" value="1"/>
</dbReference>
<reference evidence="10" key="1">
    <citation type="journal article" date="2019" name="Int. J. Syst. Evol. Microbiol.">
        <title>The Global Catalogue of Microorganisms (GCM) 10K type strain sequencing project: providing services to taxonomists for standard genome sequencing and annotation.</title>
        <authorList>
            <consortium name="The Broad Institute Genomics Platform"/>
            <consortium name="The Broad Institute Genome Sequencing Center for Infectious Disease"/>
            <person name="Wu L."/>
            <person name="Ma J."/>
        </authorList>
    </citation>
    <scope>NUCLEOTIDE SEQUENCE [LARGE SCALE GENOMIC DNA]</scope>
    <source>
        <strain evidence="10">CGMCC 1.15790</strain>
    </source>
</reference>
<keyword evidence="3 5" id="KW-0689">Ribosomal protein</keyword>
<dbReference type="SUPFAM" id="SSF50715">
    <property type="entry name" value="Ribosomal protein L25-like"/>
    <property type="match status" value="1"/>
</dbReference>
<comment type="function">
    <text evidence="5">This is one of the proteins that binds to the 5S RNA in the ribosome where it forms part of the central protuberance.</text>
</comment>
<dbReference type="InterPro" id="IPR001021">
    <property type="entry name" value="Ribosomal_bL25_long"/>
</dbReference>
<dbReference type="InterPro" id="IPR011035">
    <property type="entry name" value="Ribosomal_bL25/Gln-tRNA_synth"/>
</dbReference>
<organism evidence="9 10">
    <name type="scientific">Aliibacillus thermotolerans</name>
    <dbReference type="NCBI Taxonomy" id="1834418"/>
    <lineage>
        <taxon>Bacteria</taxon>
        <taxon>Bacillati</taxon>
        <taxon>Bacillota</taxon>
        <taxon>Bacilli</taxon>
        <taxon>Bacillales</taxon>
        <taxon>Bacillaceae</taxon>
        <taxon>Aliibacillus</taxon>
    </lineage>
</organism>
<evidence type="ECO:0000256" key="2">
    <source>
        <dbReference type="ARBA" id="ARBA00022884"/>
    </source>
</evidence>
<proteinExistence type="inferred from homology"/>
<dbReference type="GO" id="GO:0005840">
    <property type="term" value="C:ribosome"/>
    <property type="evidence" value="ECO:0007669"/>
    <property type="project" value="UniProtKB-KW"/>
</dbReference>
<dbReference type="HAMAP" id="MF_01334">
    <property type="entry name" value="Ribosomal_bL25_CTC"/>
    <property type="match status" value="1"/>
</dbReference>
<dbReference type="RefSeq" id="WP_270895773.1">
    <property type="nucleotide sequence ID" value="NZ_JBHSPF010000046.1"/>
</dbReference>
<dbReference type="InterPro" id="IPR020930">
    <property type="entry name" value="Ribosomal_uL5_bac-type"/>
</dbReference>
<sequence>MAHVLEAKPRPDLKKSVSKKLRKEGYVPAVLYGKETESTTVAVPSIELIKTLREVGRNGIIDLNIEGTDKKHQVIVHDLQVDNIKDELIHADFYEVDMKSEMESEVNVTLVGDAPGERDGGIVSHLLYTLTVRALPAEFPEEIKVDISDLNIGDVVQVGDLPENSKYTIMNEPEETIVTVLPPEQHDTTEETEEVAEPELVGAEDKEEEKEEE</sequence>
<dbReference type="Proteomes" id="UP001596143">
    <property type="component" value="Unassembled WGS sequence"/>
</dbReference>
<feature type="domain" description="Large ribosomal subunit protein bL25 L25" evidence="7">
    <location>
        <begin position="5"/>
        <end position="93"/>
    </location>
</feature>
<dbReference type="NCBIfam" id="TIGR00731">
    <property type="entry name" value="bL25_bact_ctc"/>
    <property type="match status" value="1"/>
</dbReference>
<evidence type="ECO:0000259" key="8">
    <source>
        <dbReference type="Pfam" id="PF14693"/>
    </source>
</evidence>
<accession>A0ABW0U6G4</accession>
<feature type="domain" description="Large ribosomal subunit protein bL25 beta" evidence="8">
    <location>
        <begin position="102"/>
        <end position="183"/>
    </location>
</feature>
<dbReference type="PANTHER" id="PTHR33284">
    <property type="entry name" value="RIBOSOMAL PROTEIN L25/GLN-TRNA SYNTHETASE, ANTI-CODON-BINDING DOMAIN-CONTAINING PROTEIN"/>
    <property type="match status" value="1"/>
</dbReference>
<comment type="subunit">
    <text evidence="5">Part of the 50S ribosomal subunit; part of the 5S rRNA/L5/L18/L25 subcomplex. Contacts the 5S rRNA. Binds to the 5S rRNA independently of L5 and L18.</text>
</comment>
<keyword evidence="4 5" id="KW-0687">Ribonucleoprotein</keyword>
<comment type="caution">
    <text evidence="9">The sequence shown here is derived from an EMBL/GenBank/DDBJ whole genome shotgun (WGS) entry which is preliminary data.</text>
</comment>
<evidence type="ECO:0000313" key="9">
    <source>
        <dbReference type="EMBL" id="MFC5629070.1"/>
    </source>
</evidence>
<dbReference type="Pfam" id="PF01386">
    <property type="entry name" value="Ribosomal_L25p"/>
    <property type="match status" value="1"/>
</dbReference>
<evidence type="ECO:0000256" key="4">
    <source>
        <dbReference type="ARBA" id="ARBA00023274"/>
    </source>
</evidence>
<evidence type="ECO:0000313" key="10">
    <source>
        <dbReference type="Proteomes" id="UP001596143"/>
    </source>
</evidence>
<dbReference type="InterPro" id="IPR020056">
    <property type="entry name" value="Rbsml_bL25/Gln-tRNA_synth_N"/>
</dbReference>
<gene>
    <name evidence="5" type="primary">rplY</name>
    <name evidence="5" type="synonym">ctc</name>
    <name evidence="9" type="ORF">ACFPTR_09310</name>
</gene>
<keyword evidence="1 5" id="KW-0699">rRNA-binding</keyword>
<dbReference type="Gene3D" id="2.40.240.10">
    <property type="entry name" value="Ribosomal Protein L25, Chain P"/>
    <property type="match status" value="1"/>
</dbReference>
<dbReference type="EMBL" id="JBHSPF010000046">
    <property type="protein sequence ID" value="MFC5629070.1"/>
    <property type="molecule type" value="Genomic_DNA"/>
</dbReference>
<keyword evidence="10" id="KW-1185">Reference proteome</keyword>
<keyword evidence="2 5" id="KW-0694">RNA-binding</keyword>
<dbReference type="InterPro" id="IPR029751">
    <property type="entry name" value="Ribosomal_L25_dom"/>
</dbReference>
<dbReference type="Pfam" id="PF14693">
    <property type="entry name" value="Ribosomal_TL5_C"/>
    <property type="match status" value="1"/>
</dbReference>
<dbReference type="NCBIfam" id="NF004133">
    <property type="entry name" value="PRK05618.2-4"/>
    <property type="match status" value="1"/>
</dbReference>
<name>A0ABW0U6G4_9BACI</name>
<dbReference type="Gene3D" id="2.170.120.20">
    <property type="entry name" value="Ribosomal protein L25, beta domain"/>
    <property type="match status" value="1"/>
</dbReference>
<evidence type="ECO:0000259" key="7">
    <source>
        <dbReference type="Pfam" id="PF01386"/>
    </source>
</evidence>
<comment type="similarity">
    <text evidence="5">Belongs to the bacterial ribosomal protein bL25 family. CTC subfamily.</text>
</comment>
<dbReference type="PANTHER" id="PTHR33284:SF1">
    <property type="entry name" value="RIBOSOMAL PROTEIN L25_GLN-TRNA SYNTHETASE, ANTI-CODON-BINDING DOMAIN-CONTAINING PROTEIN"/>
    <property type="match status" value="1"/>
</dbReference>